<dbReference type="Proteomes" id="UP000479710">
    <property type="component" value="Unassembled WGS sequence"/>
</dbReference>
<dbReference type="Pfam" id="PF03478">
    <property type="entry name" value="Beta-prop_KIB1-4"/>
    <property type="match status" value="1"/>
</dbReference>
<evidence type="ECO:0000313" key="2">
    <source>
        <dbReference type="EMBL" id="KAF0921125.1"/>
    </source>
</evidence>
<name>A0A6G1E7P7_9ORYZ</name>
<comment type="caution">
    <text evidence="2">The sequence shown here is derived from an EMBL/GenBank/DDBJ whole genome shotgun (WGS) entry which is preliminary data.</text>
</comment>
<feature type="domain" description="KIB1-4 beta-propeller" evidence="1">
    <location>
        <begin position="16"/>
        <end position="150"/>
    </location>
</feature>
<dbReference type="AlphaFoldDB" id="A0A6G1E7P7"/>
<dbReference type="EMBL" id="SPHZ02000005">
    <property type="protein sequence ID" value="KAF0921125.1"/>
    <property type="molecule type" value="Genomic_DNA"/>
</dbReference>
<dbReference type="OrthoDB" id="619541at2759"/>
<organism evidence="2 3">
    <name type="scientific">Oryza meyeriana var. granulata</name>
    <dbReference type="NCBI Taxonomy" id="110450"/>
    <lineage>
        <taxon>Eukaryota</taxon>
        <taxon>Viridiplantae</taxon>
        <taxon>Streptophyta</taxon>
        <taxon>Embryophyta</taxon>
        <taxon>Tracheophyta</taxon>
        <taxon>Spermatophyta</taxon>
        <taxon>Magnoliopsida</taxon>
        <taxon>Liliopsida</taxon>
        <taxon>Poales</taxon>
        <taxon>Poaceae</taxon>
        <taxon>BOP clade</taxon>
        <taxon>Oryzoideae</taxon>
        <taxon>Oryzeae</taxon>
        <taxon>Oryzinae</taxon>
        <taxon>Oryza</taxon>
        <taxon>Oryza meyeriana</taxon>
    </lineage>
</organism>
<keyword evidence="3" id="KW-1185">Reference proteome</keyword>
<evidence type="ECO:0000259" key="1">
    <source>
        <dbReference type="Pfam" id="PF03478"/>
    </source>
</evidence>
<evidence type="ECO:0000313" key="3">
    <source>
        <dbReference type="Proteomes" id="UP000479710"/>
    </source>
</evidence>
<protein>
    <recommendedName>
        <fullName evidence="1">KIB1-4 beta-propeller domain-containing protein</fullName>
    </recommendedName>
</protein>
<dbReference type="InterPro" id="IPR005174">
    <property type="entry name" value="KIB1-4_b-propeller"/>
</dbReference>
<gene>
    <name evidence="2" type="ORF">E2562_038689</name>
</gene>
<reference evidence="2 3" key="1">
    <citation type="submission" date="2019-11" db="EMBL/GenBank/DDBJ databases">
        <title>Whole genome sequence of Oryza granulata.</title>
        <authorList>
            <person name="Li W."/>
        </authorList>
    </citation>
    <scope>NUCLEOTIDE SEQUENCE [LARGE SCALE GENOMIC DNA]</scope>
    <source>
        <strain evidence="3">cv. Menghai</strain>
        <tissue evidence="2">Leaf</tissue>
    </source>
</reference>
<sequence>MASRWLEDEYSENVLFYSLSTEKTVKLCVLDIKGKRVAASGSVHLVTVDKDDNLSAVLANPLTEKTMALPRLPEFFHNNGTHGKVTGDEGAIIVVLNDWLSENMALWYRSDSIIMESWVIVPGRKFRSRMPMVEQEEIPVHDIEDAIVVQSRGSCARSYIIPASRDFAVLSGRNAFYYLWKQFDTGDAYNALCKKCLASGQLTEVKWLPEDWQLSDEWFMPTLKY</sequence>
<proteinExistence type="predicted"/>
<accession>A0A6G1E7P7</accession>